<reference evidence="3" key="1">
    <citation type="journal article" date="2014" name="Int. J. Syst. Evol. Microbiol.">
        <title>Complete genome sequence of Corynebacterium casei LMG S-19264T (=DSM 44701T), isolated from a smear-ripened cheese.</title>
        <authorList>
            <consortium name="US DOE Joint Genome Institute (JGI-PGF)"/>
            <person name="Walter F."/>
            <person name="Albersmeier A."/>
            <person name="Kalinowski J."/>
            <person name="Ruckert C."/>
        </authorList>
    </citation>
    <scope>NUCLEOTIDE SEQUENCE</scope>
    <source>
        <strain evidence="3">CGMCC 1.15958</strain>
    </source>
</reference>
<feature type="signal peptide" evidence="1">
    <location>
        <begin position="1"/>
        <end position="20"/>
    </location>
</feature>
<proteinExistence type="predicted"/>
<evidence type="ECO:0000313" key="4">
    <source>
        <dbReference type="Proteomes" id="UP000609064"/>
    </source>
</evidence>
<protein>
    <recommendedName>
        <fullName evidence="2">Lipid/polyisoprenoid-binding YceI-like domain-containing protein</fullName>
    </recommendedName>
</protein>
<dbReference type="SUPFAM" id="SSF101874">
    <property type="entry name" value="YceI-like"/>
    <property type="match status" value="1"/>
</dbReference>
<dbReference type="InterPro" id="IPR007372">
    <property type="entry name" value="Lipid/polyisoprenoid-bd_YceI"/>
</dbReference>
<comment type="caution">
    <text evidence="3">The sequence shown here is derived from an EMBL/GenBank/DDBJ whole genome shotgun (WGS) entry which is preliminary data.</text>
</comment>
<dbReference type="Gene3D" id="2.40.128.110">
    <property type="entry name" value="Lipid/polyisoprenoid-binding, YceI-like"/>
    <property type="match status" value="1"/>
</dbReference>
<dbReference type="InterPro" id="IPR036761">
    <property type="entry name" value="TTHA0802/YceI-like_sf"/>
</dbReference>
<evidence type="ECO:0000313" key="3">
    <source>
        <dbReference type="EMBL" id="GGD83486.1"/>
    </source>
</evidence>
<gene>
    <name evidence="3" type="ORF">GCM10011514_54450</name>
</gene>
<dbReference type="Proteomes" id="UP000609064">
    <property type="component" value="Unassembled WGS sequence"/>
</dbReference>
<name>A0A917DZH0_9BACT</name>
<keyword evidence="4" id="KW-1185">Reference proteome</keyword>
<organism evidence="3 4">
    <name type="scientific">Emticicia aquatilis</name>
    <dbReference type="NCBI Taxonomy" id="1537369"/>
    <lineage>
        <taxon>Bacteria</taxon>
        <taxon>Pseudomonadati</taxon>
        <taxon>Bacteroidota</taxon>
        <taxon>Cytophagia</taxon>
        <taxon>Cytophagales</taxon>
        <taxon>Leadbetterellaceae</taxon>
        <taxon>Emticicia</taxon>
    </lineage>
</organism>
<evidence type="ECO:0000256" key="1">
    <source>
        <dbReference type="SAM" id="SignalP"/>
    </source>
</evidence>
<reference evidence="3" key="2">
    <citation type="submission" date="2020-09" db="EMBL/GenBank/DDBJ databases">
        <authorList>
            <person name="Sun Q."/>
            <person name="Zhou Y."/>
        </authorList>
    </citation>
    <scope>NUCLEOTIDE SEQUENCE</scope>
    <source>
        <strain evidence="3">CGMCC 1.15958</strain>
    </source>
</reference>
<keyword evidence="1" id="KW-0732">Signal</keyword>
<dbReference type="EMBL" id="BMKK01000024">
    <property type="protein sequence ID" value="GGD83486.1"/>
    <property type="molecule type" value="Genomic_DNA"/>
</dbReference>
<evidence type="ECO:0000259" key="2">
    <source>
        <dbReference type="Pfam" id="PF04264"/>
    </source>
</evidence>
<feature type="chain" id="PRO_5037541128" description="Lipid/polyisoprenoid-binding YceI-like domain-containing protein" evidence="1">
    <location>
        <begin position="21"/>
        <end position="182"/>
    </location>
</feature>
<sequence length="182" mass="20381">MKNIIKTLIISLFFAASANAQNYICREGETSFFSETPLENIAALNKTVTSVLNAATNEIAVKMVMTDFKFKNHLMEEHFNENYMESTKFPNGIFKGKINEAIDWKKDGTYDVTAKGTLIMHGVSKERTLKGKVTIEGVKITLLSDFNVPLVDHKIEVPTLVVAKIAENIAVKNKFVFTAMKK</sequence>
<accession>A0A917DZH0</accession>
<dbReference type="Pfam" id="PF04264">
    <property type="entry name" value="YceI"/>
    <property type="match status" value="1"/>
</dbReference>
<dbReference type="RefSeq" id="WP_188771550.1">
    <property type="nucleotide sequence ID" value="NZ_BMKK01000024.1"/>
</dbReference>
<dbReference type="AlphaFoldDB" id="A0A917DZH0"/>
<feature type="domain" description="Lipid/polyisoprenoid-binding YceI-like" evidence="2">
    <location>
        <begin position="53"/>
        <end position="176"/>
    </location>
</feature>